<evidence type="ECO:0000313" key="7">
    <source>
        <dbReference type="Proteomes" id="UP000253934"/>
    </source>
</evidence>
<dbReference type="PRINTS" id="PR00260">
    <property type="entry name" value="CHEMTRNSDUCR"/>
</dbReference>
<proteinExistence type="inferred from homology"/>
<dbReference type="PROSITE" id="PS50111">
    <property type="entry name" value="CHEMOTAXIS_TRANSDUC_2"/>
    <property type="match status" value="1"/>
</dbReference>
<dbReference type="Proteomes" id="UP000253934">
    <property type="component" value="Unassembled WGS sequence"/>
</dbReference>
<protein>
    <recommendedName>
        <fullName evidence="5">Methyl-accepting transducer domain-containing protein</fullName>
    </recommendedName>
</protein>
<dbReference type="EMBL" id="QOVW01000062">
    <property type="protein sequence ID" value="RDB36354.1"/>
    <property type="molecule type" value="Genomic_DNA"/>
</dbReference>
<keyword evidence="1" id="KW-0145">Chemotaxis</keyword>
<feature type="transmembrane region" description="Helical" evidence="4">
    <location>
        <begin position="12"/>
        <end position="31"/>
    </location>
</feature>
<dbReference type="PANTHER" id="PTHR43531">
    <property type="entry name" value="PROTEIN ICFG"/>
    <property type="match status" value="1"/>
</dbReference>
<dbReference type="AlphaFoldDB" id="A0A369KXB8"/>
<dbReference type="SMART" id="SM00283">
    <property type="entry name" value="MA"/>
    <property type="match status" value="1"/>
</dbReference>
<dbReference type="GO" id="GO:0004888">
    <property type="term" value="F:transmembrane signaling receptor activity"/>
    <property type="evidence" value="ECO:0007669"/>
    <property type="project" value="InterPro"/>
</dbReference>
<gene>
    <name evidence="6" type="ORF">DCC88_05580</name>
</gene>
<feature type="transmembrane region" description="Helical" evidence="4">
    <location>
        <begin position="195"/>
        <end position="219"/>
    </location>
</feature>
<dbReference type="PANTHER" id="PTHR43531:SF11">
    <property type="entry name" value="METHYL-ACCEPTING CHEMOTAXIS PROTEIN 3"/>
    <property type="match status" value="1"/>
</dbReference>
<accession>A0A369KXB8</accession>
<keyword evidence="3" id="KW-0807">Transducer</keyword>
<dbReference type="GO" id="GO:0006935">
    <property type="term" value="P:chemotaxis"/>
    <property type="evidence" value="ECO:0007669"/>
    <property type="project" value="UniProtKB-KW"/>
</dbReference>
<dbReference type="InterPro" id="IPR051310">
    <property type="entry name" value="MCP_chemotaxis"/>
</dbReference>
<organism evidence="6 7">
    <name type="scientific">Spirobacillus cienkowskii</name>
    <dbReference type="NCBI Taxonomy" id="495820"/>
    <lineage>
        <taxon>Bacteria</taxon>
        <taxon>Pseudomonadati</taxon>
        <taxon>Bdellovibrionota</taxon>
        <taxon>Oligoflexia</taxon>
        <taxon>Silvanigrellales</taxon>
        <taxon>Spirobacillus</taxon>
    </lineage>
</organism>
<keyword evidence="4" id="KW-0812">Transmembrane</keyword>
<dbReference type="GO" id="GO:0016020">
    <property type="term" value="C:membrane"/>
    <property type="evidence" value="ECO:0007669"/>
    <property type="project" value="InterPro"/>
</dbReference>
<comment type="caution">
    <text evidence="6">The sequence shown here is derived from an EMBL/GenBank/DDBJ whole genome shotgun (WGS) entry which is preliminary data.</text>
</comment>
<keyword evidence="7" id="KW-1185">Reference proteome</keyword>
<sequence length="596" mass="66766">MKLSFGLNTKLFILIGLISISFLVSGIFLYVKYQDILYLNNKQNEIFSNIWDFQDYQIYLEDANLAAMDIIVERANNINNNRVSPERIEKVKKSEASFIKVSNKVSKKITDPQIVADLNIAISETKSLFSGVYSLISFIDSGAKTLNSLEKLDKSIDQSKVNASNYLDKIRFKYIDEKNLTEKMLSEKMGNLASIFLYLFAFIFGFLIFIVLPYILLFITKDIEIIKNKLNKSTINIKNSVFSLNEISKKMSDSSSQTSSAIHTSVSSISEITSMLAQTTKNTIDTSNSAKEVLIYSNEGSEIMQQLSISMSKISNANNHLQDIVKIIDDINGKTNVINDIVFKTQLLAVNASIEAARAGQHGKGFSVVANEVSNLATLSGNAAGEIRELLKTSSGRVLDIINSTSETVKSGEYVSHHAIESFSKIASSISSISTKISNIETASKEQETGIQQASVALNQMNTETINNKELAIENNNLSEVLMNEAKILSNIKKELNIILKGKNKKKIDKKKHKDKNYYFDIENLENSSFKSKKLKNHSHSKTEGNSSYLNKKKLASFIVDKFNKKKQQESNEIEKNNNLEEISKSVQIDNKKLFK</sequence>
<comment type="similarity">
    <text evidence="2">Belongs to the methyl-accepting chemotaxis (MCP) protein family.</text>
</comment>
<evidence type="ECO:0000256" key="4">
    <source>
        <dbReference type="SAM" id="Phobius"/>
    </source>
</evidence>
<evidence type="ECO:0000313" key="6">
    <source>
        <dbReference type="EMBL" id="RDB36354.1"/>
    </source>
</evidence>
<dbReference type="Gene3D" id="1.10.287.950">
    <property type="entry name" value="Methyl-accepting chemotaxis protein"/>
    <property type="match status" value="1"/>
</dbReference>
<evidence type="ECO:0000256" key="3">
    <source>
        <dbReference type="PROSITE-ProRule" id="PRU00284"/>
    </source>
</evidence>
<evidence type="ECO:0000256" key="1">
    <source>
        <dbReference type="ARBA" id="ARBA00022500"/>
    </source>
</evidence>
<name>A0A369KXB8_9BACT</name>
<dbReference type="SUPFAM" id="SSF58104">
    <property type="entry name" value="Methyl-accepting chemotaxis protein (MCP) signaling domain"/>
    <property type="match status" value="1"/>
</dbReference>
<feature type="domain" description="Methyl-accepting transducer" evidence="5">
    <location>
        <begin position="233"/>
        <end position="462"/>
    </location>
</feature>
<keyword evidence="4" id="KW-1133">Transmembrane helix</keyword>
<dbReference type="InterPro" id="IPR004090">
    <property type="entry name" value="Chemotax_Me-accpt_rcpt"/>
</dbReference>
<evidence type="ECO:0000256" key="2">
    <source>
        <dbReference type="ARBA" id="ARBA00029447"/>
    </source>
</evidence>
<keyword evidence="4" id="KW-0472">Membrane</keyword>
<dbReference type="InterPro" id="IPR004089">
    <property type="entry name" value="MCPsignal_dom"/>
</dbReference>
<reference evidence="6" key="1">
    <citation type="submission" date="2018-04" db="EMBL/GenBank/DDBJ databases">
        <title>Draft genome sequence of the Candidatus Spirobacillus cienkowskii, a pathogen of freshwater Daphnia species, reconstructed from hemolymph metagenomic reads.</title>
        <authorList>
            <person name="Bresciani L."/>
            <person name="Lemos L.N."/>
            <person name="Wale N."/>
            <person name="Lin J.Y."/>
            <person name="Fernandes G.R."/>
            <person name="Duffy M.A."/>
            <person name="Rodrigues J.M."/>
        </authorList>
    </citation>
    <scope>NUCLEOTIDE SEQUENCE [LARGE SCALE GENOMIC DNA]</scope>
    <source>
        <strain evidence="6">Binning01</strain>
    </source>
</reference>
<dbReference type="Pfam" id="PF00015">
    <property type="entry name" value="MCPsignal"/>
    <property type="match status" value="1"/>
</dbReference>
<evidence type="ECO:0000259" key="5">
    <source>
        <dbReference type="PROSITE" id="PS50111"/>
    </source>
</evidence>
<dbReference type="GO" id="GO:0007165">
    <property type="term" value="P:signal transduction"/>
    <property type="evidence" value="ECO:0007669"/>
    <property type="project" value="UniProtKB-KW"/>
</dbReference>